<dbReference type="EMBL" id="LR877145">
    <property type="protein sequence ID" value="CAD2213353.1"/>
    <property type="molecule type" value="Genomic_DNA"/>
</dbReference>
<organism evidence="2 3">
    <name type="scientific">Angomonas deanei</name>
    <dbReference type="NCBI Taxonomy" id="59799"/>
    <lineage>
        <taxon>Eukaryota</taxon>
        <taxon>Discoba</taxon>
        <taxon>Euglenozoa</taxon>
        <taxon>Kinetoplastea</taxon>
        <taxon>Metakinetoplastina</taxon>
        <taxon>Trypanosomatida</taxon>
        <taxon>Trypanosomatidae</taxon>
        <taxon>Strigomonadinae</taxon>
        <taxon>Angomonas</taxon>
    </lineage>
</organism>
<name>A0A7G2C3N9_9TRYP</name>
<proteinExistence type="predicted"/>
<evidence type="ECO:0000256" key="1">
    <source>
        <dbReference type="SAM" id="MobiDB-lite"/>
    </source>
</evidence>
<dbReference type="Proteomes" id="UP000515908">
    <property type="component" value="Chromosome 01"/>
</dbReference>
<feature type="compositionally biased region" description="Basic and acidic residues" evidence="1">
    <location>
        <begin position="123"/>
        <end position="135"/>
    </location>
</feature>
<dbReference type="AlphaFoldDB" id="A0A7G2C3N9"/>
<sequence>MNHSSLNTSSSFSTGRRTLNVKEEFSTLLLEFLALDLHSPPVVGTTSLIPTPPPPRVCSPVSLTALRDVLREAARTPSGTAFEDVIEDTAHFVFSLRRLLGAAVHGNRAERWGLTEPAASECELERSDQEEEPKRPFARRYRSVLESPTVATPRETSLSTSHLPSPSPSCGAVGKEDDTLFRLHSLLLLDLQQHTTDSLLHLNRFVDQISESSGGFKGILTHPQAVELQTVFLHRLTALVSSQLEKAAGEGSGWASFQAEVTETVGRLRAAPSPSCPVLEVNSPLRCRSASPSLSQNSSLRPSIGQAGSEFVSRCVVQHIGSYQLILQQRYPAIHAWDVLDAARYRLESSSSPSPTVPRHYSESTHCAGFDGDGSLSGDWTRQEPPDVPHTSAKPPRPSSASVDDATIPLPPLEFGPGESALERFLSRETPCPLYDEFCEQLVSLSFPNEKVAHSSSPLGERDVNQVTAGTPEGAERRCFSLITPSPPHPPWLENRRKCKSIPALRMNQSTTH</sequence>
<dbReference type="VEuPathDB" id="TriTrypDB:ADEAN_000079400"/>
<reference evidence="2 3" key="1">
    <citation type="submission" date="2020-08" db="EMBL/GenBank/DDBJ databases">
        <authorList>
            <person name="Newling K."/>
            <person name="Davey J."/>
            <person name="Forrester S."/>
        </authorList>
    </citation>
    <scope>NUCLEOTIDE SEQUENCE [LARGE SCALE GENOMIC DNA]</scope>
    <source>
        <strain evidence="3">Crithidia deanei Carvalho (ATCC PRA-265)</strain>
    </source>
</reference>
<gene>
    <name evidence="2" type="ORF">ADEAN_000079400</name>
</gene>
<evidence type="ECO:0000313" key="2">
    <source>
        <dbReference type="EMBL" id="CAD2213353.1"/>
    </source>
</evidence>
<accession>A0A7G2C3N9</accession>
<feature type="region of interest" description="Disordered" evidence="1">
    <location>
        <begin position="120"/>
        <end position="171"/>
    </location>
</feature>
<protein>
    <submittedName>
        <fullName evidence="2">Uncharacterized protein</fullName>
    </submittedName>
</protein>
<feature type="region of interest" description="Disordered" evidence="1">
    <location>
        <begin position="372"/>
        <end position="414"/>
    </location>
</feature>
<keyword evidence="3" id="KW-1185">Reference proteome</keyword>
<evidence type="ECO:0000313" key="3">
    <source>
        <dbReference type="Proteomes" id="UP000515908"/>
    </source>
</evidence>